<proteinExistence type="predicted"/>
<dbReference type="AlphaFoldDB" id="A0ABD5T2F3"/>
<evidence type="ECO:0000313" key="2">
    <source>
        <dbReference type="Proteomes" id="UP001596274"/>
    </source>
</evidence>
<evidence type="ECO:0000313" key="1">
    <source>
        <dbReference type="EMBL" id="MFC6770885.1"/>
    </source>
</evidence>
<protein>
    <submittedName>
        <fullName evidence="1">Phosphate uptake regulator PhoU</fullName>
    </submittedName>
</protein>
<organism evidence="1 2">
    <name type="scientific">Halorubrum pallidum</name>
    <dbReference type="NCBI Taxonomy" id="1526114"/>
    <lineage>
        <taxon>Archaea</taxon>
        <taxon>Methanobacteriati</taxon>
        <taxon>Methanobacteriota</taxon>
        <taxon>Stenosarchaea group</taxon>
        <taxon>Halobacteria</taxon>
        <taxon>Halobacteriales</taxon>
        <taxon>Haloferacaceae</taxon>
        <taxon>Halorubrum</taxon>
    </lineage>
</organism>
<dbReference type="SUPFAM" id="SSF109755">
    <property type="entry name" value="PhoU-like"/>
    <property type="match status" value="1"/>
</dbReference>
<reference evidence="1 2" key="1">
    <citation type="journal article" date="2019" name="Int. J. Syst. Evol. Microbiol.">
        <title>The Global Catalogue of Microorganisms (GCM) 10K type strain sequencing project: providing services to taxonomists for standard genome sequencing and annotation.</title>
        <authorList>
            <consortium name="The Broad Institute Genomics Platform"/>
            <consortium name="The Broad Institute Genome Sequencing Center for Infectious Disease"/>
            <person name="Wu L."/>
            <person name="Ma J."/>
        </authorList>
    </citation>
    <scope>NUCLEOTIDE SEQUENCE [LARGE SCALE GENOMIC DNA]</scope>
    <source>
        <strain evidence="1 2">PJ61</strain>
    </source>
</reference>
<keyword evidence="2" id="KW-1185">Reference proteome</keyword>
<sequence length="339" mass="36432">METRKLQEVGGGTFTVSIPKGWATNHGFEVGMELHLYTHRDGSILIRSTDADLSCLDDATVDVDGGGTDAVKRAVRTAHAIGFETITLRRVGTFSDAERKAARSTVRDLIGTNILSESDAEITIRHLLDTSSVSVRQSIVQLQYVVVSLLRDATEAFVDAANARPSIRDRADEARRSAEMVSRHFSRSLVSHAELDALDVSRPDLFTYYAIACHLETVSDQAVRIARTGEKVSEPPADTAATDVCSVADDVACAVDDAVTAVLESDTENVHQARDRCDDAIDGIATVENRLYDGSMSGEIPAAVALSTTLCHLRRTAECGLSIADVAARSAIRADNIDG</sequence>
<dbReference type="EMBL" id="JBHSWT010000180">
    <property type="protein sequence ID" value="MFC6770885.1"/>
    <property type="molecule type" value="Genomic_DNA"/>
</dbReference>
<dbReference type="InterPro" id="IPR038078">
    <property type="entry name" value="PhoU-like_sf"/>
</dbReference>
<gene>
    <name evidence="1" type="ORF">ACFQDD_05030</name>
</gene>
<dbReference type="PANTHER" id="PTHR42930">
    <property type="entry name" value="PHOSPHATE-SPECIFIC TRANSPORT SYSTEM ACCESSORY PROTEIN PHOU"/>
    <property type="match status" value="1"/>
</dbReference>
<dbReference type="Gene3D" id="1.20.58.220">
    <property type="entry name" value="Phosphate transport system protein phou homolog 2, domain 2"/>
    <property type="match status" value="1"/>
</dbReference>
<comment type="caution">
    <text evidence="1">The sequence shown here is derived from an EMBL/GenBank/DDBJ whole genome shotgun (WGS) entry which is preliminary data.</text>
</comment>
<accession>A0ABD5T2F3</accession>
<dbReference type="Proteomes" id="UP001596274">
    <property type="component" value="Unassembled WGS sequence"/>
</dbReference>
<dbReference type="InterPro" id="IPR028366">
    <property type="entry name" value="PhoU"/>
</dbReference>
<name>A0ABD5T2F3_9EURY</name>
<dbReference type="PANTHER" id="PTHR42930:SF3">
    <property type="entry name" value="PHOSPHATE-SPECIFIC TRANSPORT SYSTEM ACCESSORY PROTEIN PHOU"/>
    <property type="match status" value="1"/>
</dbReference>